<evidence type="ECO:0000313" key="6">
    <source>
        <dbReference type="EMBL" id="EPX83691.1"/>
    </source>
</evidence>
<dbReference type="PANTHER" id="PTHR24567:SF75">
    <property type="entry name" value="FUMARATE AND NITRATE REDUCTION REGULATORY PROTEIN"/>
    <property type="match status" value="1"/>
</dbReference>
<keyword evidence="1" id="KW-0805">Transcription regulation</keyword>
<dbReference type="eggNOG" id="COG0664">
    <property type="taxonomic scope" value="Bacteria"/>
</dbReference>
<dbReference type="SUPFAM" id="SSF51206">
    <property type="entry name" value="cAMP-binding domain-like"/>
    <property type="match status" value="1"/>
</dbReference>
<reference evidence="7" key="1">
    <citation type="journal article" date="2014" name="Stand. Genomic Sci.">
        <title>Genome sequence of the exopolysaccharide-producing Salipiger mucosus type strain (DSM 16094(T)), a moderately halophilic member of the Roseobacter clade.</title>
        <authorList>
            <person name="Riedel T."/>
            <person name="Spring S."/>
            <person name="Fiebig A."/>
            <person name="Petersen J."/>
            <person name="Kyrpides N.C."/>
            <person name="Goker M."/>
            <person name="Klenk H.P."/>
        </authorList>
    </citation>
    <scope>NUCLEOTIDE SEQUENCE [LARGE SCALE GENOMIC DNA]</scope>
    <source>
        <strain evidence="7">DSM 16094</strain>
    </source>
</reference>
<feature type="domain" description="Cyclic nucleotide-binding" evidence="4">
    <location>
        <begin position="20"/>
        <end position="137"/>
    </location>
</feature>
<evidence type="ECO:0000313" key="7">
    <source>
        <dbReference type="Proteomes" id="UP000015347"/>
    </source>
</evidence>
<evidence type="ECO:0000256" key="2">
    <source>
        <dbReference type="ARBA" id="ARBA00023125"/>
    </source>
</evidence>
<dbReference type="InterPro" id="IPR018490">
    <property type="entry name" value="cNMP-bd_dom_sf"/>
</dbReference>
<sequence length="259" mass="28488">MTTRDSASGGCPCRLSQLHQLSELDPATLAELESLCRLRRFDHGQTVVYDGDTPDVVACVRSGVLRMQKTLSDGRQHIVGLLVEGDMFGRVFNGPMHFSIEAASAAEVCTFPRDAFEAMMFRAPDLERVVLLNLLTELDRARDWMILLTSHKISGRVAGFLLVLCARFAGIDHLVQLAQTGLDVKIPISRADLAHLLGTRPESLSRAFHALADAGSIEVLKPDLIRILDIEALTEAAGDDDLATHPNLRELVQVLQRRT</sequence>
<dbReference type="SMART" id="SM00419">
    <property type="entry name" value="HTH_CRP"/>
    <property type="match status" value="1"/>
</dbReference>
<dbReference type="InterPro" id="IPR014710">
    <property type="entry name" value="RmlC-like_jellyroll"/>
</dbReference>
<dbReference type="GO" id="GO:0005829">
    <property type="term" value="C:cytosol"/>
    <property type="evidence" value="ECO:0007669"/>
    <property type="project" value="TreeGrafter"/>
</dbReference>
<protein>
    <submittedName>
        <fullName evidence="6">CrpK, Fnr-type transcriptional regulator</fullName>
    </submittedName>
</protein>
<dbReference type="PROSITE" id="PS51063">
    <property type="entry name" value="HTH_CRP_2"/>
    <property type="match status" value="1"/>
</dbReference>
<evidence type="ECO:0000256" key="1">
    <source>
        <dbReference type="ARBA" id="ARBA00023015"/>
    </source>
</evidence>
<dbReference type="GO" id="GO:0003700">
    <property type="term" value="F:DNA-binding transcription factor activity"/>
    <property type="evidence" value="ECO:0007669"/>
    <property type="project" value="TreeGrafter"/>
</dbReference>
<dbReference type="SMART" id="SM00100">
    <property type="entry name" value="cNMP"/>
    <property type="match status" value="1"/>
</dbReference>
<organism evidence="6 7">
    <name type="scientific">Salipiger mucosus DSM 16094</name>
    <dbReference type="NCBI Taxonomy" id="1123237"/>
    <lineage>
        <taxon>Bacteria</taxon>
        <taxon>Pseudomonadati</taxon>
        <taxon>Pseudomonadota</taxon>
        <taxon>Alphaproteobacteria</taxon>
        <taxon>Rhodobacterales</taxon>
        <taxon>Roseobacteraceae</taxon>
        <taxon>Salipiger</taxon>
    </lineage>
</organism>
<dbReference type="Proteomes" id="UP000015347">
    <property type="component" value="Unassembled WGS sequence"/>
</dbReference>
<dbReference type="Gene3D" id="1.10.10.10">
    <property type="entry name" value="Winged helix-like DNA-binding domain superfamily/Winged helix DNA-binding domain"/>
    <property type="match status" value="1"/>
</dbReference>
<dbReference type="HOGENOM" id="CLU_075053_0_1_5"/>
<dbReference type="AlphaFoldDB" id="S9QQM2"/>
<dbReference type="InterPro" id="IPR050397">
    <property type="entry name" value="Env_Response_Regulators"/>
</dbReference>
<accession>S9QQM2</accession>
<dbReference type="Pfam" id="PF00027">
    <property type="entry name" value="cNMP_binding"/>
    <property type="match status" value="1"/>
</dbReference>
<dbReference type="PANTHER" id="PTHR24567">
    <property type="entry name" value="CRP FAMILY TRANSCRIPTIONAL REGULATORY PROTEIN"/>
    <property type="match status" value="1"/>
</dbReference>
<dbReference type="PROSITE" id="PS50042">
    <property type="entry name" value="CNMP_BINDING_3"/>
    <property type="match status" value="1"/>
</dbReference>
<evidence type="ECO:0000259" key="5">
    <source>
        <dbReference type="PROSITE" id="PS51063"/>
    </source>
</evidence>
<evidence type="ECO:0000256" key="3">
    <source>
        <dbReference type="ARBA" id="ARBA00023163"/>
    </source>
</evidence>
<dbReference type="InterPro" id="IPR012318">
    <property type="entry name" value="HTH_CRP"/>
</dbReference>
<dbReference type="EMBL" id="APVH01000015">
    <property type="protein sequence ID" value="EPX83691.1"/>
    <property type="molecule type" value="Genomic_DNA"/>
</dbReference>
<dbReference type="CDD" id="cd00038">
    <property type="entry name" value="CAP_ED"/>
    <property type="match status" value="1"/>
</dbReference>
<dbReference type="SUPFAM" id="SSF46785">
    <property type="entry name" value="Winged helix' DNA-binding domain"/>
    <property type="match status" value="1"/>
</dbReference>
<dbReference type="InterPro" id="IPR000595">
    <property type="entry name" value="cNMP-bd_dom"/>
</dbReference>
<gene>
    <name evidence="6" type="ORF">Salmuc_02300</name>
</gene>
<dbReference type="RefSeq" id="WP_020040365.1">
    <property type="nucleotide sequence ID" value="NZ_KE557274.1"/>
</dbReference>
<dbReference type="InterPro" id="IPR036390">
    <property type="entry name" value="WH_DNA-bd_sf"/>
</dbReference>
<dbReference type="STRING" id="1123237.Salmuc_02300"/>
<feature type="domain" description="HTH crp-type" evidence="5">
    <location>
        <begin position="151"/>
        <end position="231"/>
    </location>
</feature>
<keyword evidence="2" id="KW-0238">DNA-binding</keyword>
<dbReference type="Gene3D" id="2.60.120.10">
    <property type="entry name" value="Jelly Rolls"/>
    <property type="match status" value="1"/>
</dbReference>
<dbReference type="Pfam" id="PF13545">
    <property type="entry name" value="HTH_Crp_2"/>
    <property type="match status" value="1"/>
</dbReference>
<dbReference type="InterPro" id="IPR036388">
    <property type="entry name" value="WH-like_DNA-bd_sf"/>
</dbReference>
<dbReference type="GO" id="GO:0003677">
    <property type="term" value="F:DNA binding"/>
    <property type="evidence" value="ECO:0007669"/>
    <property type="project" value="UniProtKB-KW"/>
</dbReference>
<dbReference type="OrthoDB" id="667966at2"/>
<keyword evidence="3" id="KW-0804">Transcription</keyword>
<comment type="caution">
    <text evidence="6">The sequence shown here is derived from an EMBL/GenBank/DDBJ whole genome shotgun (WGS) entry which is preliminary data.</text>
</comment>
<name>S9QQM2_9RHOB</name>
<evidence type="ECO:0000259" key="4">
    <source>
        <dbReference type="PROSITE" id="PS50042"/>
    </source>
</evidence>
<proteinExistence type="predicted"/>
<keyword evidence="7" id="KW-1185">Reference proteome</keyword>